<gene>
    <name evidence="1" type="ORF">Pla110_04830</name>
</gene>
<evidence type="ECO:0000313" key="2">
    <source>
        <dbReference type="Proteomes" id="UP000317178"/>
    </source>
</evidence>
<proteinExistence type="predicted"/>
<dbReference type="Proteomes" id="UP000317178">
    <property type="component" value="Chromosome"/>
</dbReference>
<keyword evidence="2" id="KW-1185">Reference proteome</keyword>
<dbReference type="KEGG" id="plon:Pla110_04830"/>
<organism evidence="1 2">
    <name type="scientific">Polystyrenella longa</name>
    <dbReference type="NCBI Taxonomy" id="2528007"/>
    <lineage>
        <taxon>Bacteria</taxon>
        <taxon>Pseudomonadati</taxon>
        <taxon>Planctomycetota</taxon>
        <taxon>Planctomycetia</taxon>
        <taxon>Planctomycetales</taxon>
        <taxon>Planctomycetaceae</taxon>
        <taxon>Polystyrenella</taxon>
    </lineage>
</organism>
<dbReference type="EMBL" id="CP036281">
    <property type="protein sequence ID" value="QDU78779.1"/>
    <property type="molecule type" value="Genomic_DNA"/>
</dbReference>
<protein>
    <submittedName>
        <fullName evidence="1">Uncharacterized protein</fullName>
    </submittedName>
</protein>
<dbReference type="AlphaFoldDB" id="A0A518CHS6"/>
<dbReference type="PROSITE" id="PS51257">
    <property type="entry name" value="PROKAR_LIPOPROTEIN"/>
    <property type="match status" value="1"/>
</dbReference>
<sequence>MNSDRLQLLEWITEMSLRNPELRLGQLLATSLACFPVSKNPDLRVYRATDRELIQSLQLWHNHDPRDEKDTLLLNATREALLREISLYSELQPDWTVGRILSNFSAWAGKNNPWFLINTDDEQMLSGARMPPKTEVRPNPIRWPEYSIESDIR</sequence>
<accession>A0A518CHS6</accession>
<evidence type="ECO:0000313" key="1">
    <source>
        <dbReference type="EMBL" id="QDU78779.1"/>
    </source>
</evidence>
<name>A0A518CHS6_9PLAN</name>
<reference evidence="1 2" key="1">
    <citation type="submission" date="2019-02" db="EMBL/GenBank/DDBJ databases">
        <title>Deep-cultivation of Planctomycetes and their phenomic and genomic characterization uncovers novel biology.</title>
        <authorList>
            <person name="Wiegand S."/>
            <person name="Jogler M."/>
            <person name="Boedeker C."/>
            <person name="Pinto D."/>
            <person name="Vollmers J."/>
            <person name="Rivas-Marin E."/>
            <person name="Kohn T."/>
            <person name="Peeters S.H."/>
            <person name="Heuer A."/>
            <person name="Rast P."/>
            <person name="Oberbeckmann S."/>
            <person name="Bunk B."/>
            <person name="Jeske O."/>
            <person name="Meyerdierks A."/>
            <person name="Storesund J.E."/>
            <person name="Kallscheuer N."/>
            <person name="Luecker S."/>
            <person name="Lage O.M."/>
            <person name="Pohl T."/>
            <person name="Merkel B.J."/>
            <person name="Hornburger P."/>
            <person name="Mueller R.-W."/>
            <person name="Bruemmer F."/>
            <person name="Labrenz M."/>
            <person name="Spormann A.M."/>
            <person name="Op den Camp H."/>
            <person name="Overmann J."/>
            <person name="Amann R."/>
            <person name="Jetten M.S.M."/>
            <person name="Mascher T."/>
            <person name="Medema M.H."/>
            <person name="Devos D.P."/>
            <person name="Kaster A.-K."/>
            <person name="Ovreas L."/>
            <person name="Rohde M."/>
            <person name="Galperin M.Y."/>
            <person name="Jogler C."/>
        </authorList>
    </citation>
    <scope>NUCLEOTIDE SEQUENCE [LARGE SCALE GENOMIC DNA]</scope>
    <source>
        <strain evidence="1 2">Pla110</strain>
    </source>
</reference>